<gene>
    <name evidence="2" type="ORF">O3G_MSEX015479</name>
</gene>
<proteinExistence type="predicted"/>
<sequence>YRAVLDVPGGDVVGAEPGLDGPGAVPRRRGARVLRARGARARRARRRVCAHADTAAIGAKLGAGPVARGDDGEHERTAAAAEGAAPPPAARRQPVCSWHRSA</sequence>
<keyword evidence="3" id="KW-1185">Reference proteome</keyword>
<dbReference type="Proteomes" id="UP000791440">
    <property type="component" value="Unassembled WGS sequence"/>
</dbReference>
<feature type="non-terminal residue" evidence="2">
    <location>
        <position position="1"/>
    </location>
</feature>
<evidence type="ECO:0000313" key="2">
    <source>
        <dbReference type="EMBL" id="KAG6465897.1"/>
    </source>
</evidence>
<reference evidence="2" key="1">
    <citation type="journal article" date="2016" name="Insect Biochem. Mol. Biol.">
        <title>Multifaceted biological insights from a draft genome sequence of the tobacco hornworm moth, Manduca sexta.</title>
        <authorList>
            <person name="Kanost M.R."/>
            <person name="Arrese E.L."/>
            <person name="Cao X."/>
            <person name="Chen Y.R."/>
            <person name="Chellapilla S."/>
            <person name="Goldsmith M.R."/>
            <person name="Grosse-Wilde E."/>
            <person name="Heckel D.G."/>
            <person name="Herndon N."/>
            <person name="Jiang H."/>
            <person name="Papanicolaou A."/>
            <person name="Qu J."/>
            <person name="Soulages J.L."/>
            <person name="Vogel H."/>
            <person name="Walters J."/>
            <person name="Waterhouse R.M."/>
            <person name="Ahn S.J."/>
            <person name="Almeida F.C."/>
            <person name="An C."/>
            <person name="Aqrawi P."/>
            <person name="Bretschneider A."/>
            <person name="Bryant W.B."/>
            <person name="Bucks S."/>
            <person name="Chao H."/>
            <person name="Chevignon G."/>
            <person name="Christen J.M."/>
            <person name="Clarke D.F."/>
            <person name="Dittmer N.T."/>
            <person name="Ferguson L.C.F."/>
            <person name="Garavelou S."/>
            <person name="Gordon K.H.J."/>
            <person name="Gunaratna R.T."/>
            <person name="Han Y."/>
            <person name="Hauser F."/>
            <person name="He Y."/>
            <person name="Heidel-Fischer H."/>
            <person name="Hirsh A."/>
            <person name="Hu Y."/>
            <person name="Jiang H."/>
            <person name="Kalra D."/>
            <person name="Klinner C."/>
            <person name="Konig C."/>
            <person name="Kovar C."/>
            <person name="Kroll A.R."/>
            <person name="Kuwar S.S."/>
            <person name="Lee S.L."/>
            <person name="Lehman R."/>
            <person name="Li K."/>
            <person name="Li Z."/>
            <person name="Liang H."/>
            <person name="Lovelace S."/>
            <person name="Lu Z."/>
            <person name="Mansfield J.H."/>
            <person name="McCulloch K.J."/>
            <person name="Mathew T."/>
            <person name="Morton B."/>
            <person name="Muzny D.M."/>
            <person name="Neunemann D."/>
            <person name="Ongeri F."/>
            <person name="Pauchet Y."/>
            <person name="Pu L.L."/>
            <person name="Pyrousis I."/>
            <person name="Rao X.J."/>
            <person name="Redding A."/>
            <person name="Roesel C."/>
            <person name="Sanchez-Gracia A."/>
            <person name="Schaack S."/>
            <person name="Shukla A."/>
            <person name="Tetreau G."/>
            <person name="Wang Y."/>
            <person name="Xiong G.H."/>
            <person name="Traut W."/>
            <person name="Walsh T.K."/>
            <person name="Worley K.C."/>
            <person name="Wu D."/>
            <person name="Wu W."/>
            <person name="Wu Y.Q."/>
            <person name="Zhang X."/>
            <person name="Zou Z."/>
            <person name="Zucker H."/>
            <person name="Briscoe A.D."/>
            <person name="Burmester T."/>
            <person name="Clem R.J."/>
            <person name="Feyereisen R."/>
            <person name="Grimmelikhuijzen C.J.P."/>
            <person name="Hamodrakas S.J."/>
            <person name="Hansson B.S."/>
            <person name="Huguet E."/>
            <person name="Jermiin L.S."/>
            <person name="Lan Q."/>
            <person name="Lehman H.K."/>
            <person name="Lorenzen M."/>
            <person name="Merzendorfer H."/>
            <person name="Michalopoulos I."/>
            <person name="Morton D.B."/>
            <person name="Muthukrishnan S."/>
            <person name="Oakeshott J.G."/>
            <person name="Palmer W."/>
            <person name="Park Y."/>
            <person name="Passarelli A.L."/>
            <person name="Rozas J."/>
            <person name="Schwartz L.M."/>
            <person name="Smith W."/>
            <person name="Southgate A."/>
            <person name="Vilcinskas A."/>
            <person name="Vogt R."/>
            <person name="Wang P."/>
            <person name="Werren J."/>
            <person name="Yu X.Q."/>
            <person name="Zhou J.J."/>
            <person name="Brown S.J."/>
            <person name="Scherer S.E."/>
            <person name="Richards S."/>
            <person name="Blissard G.W."/>
        </authorList>
    </citation>
    <scope>NUCLEOTIDE SEQUENCE</scope>
</reference>
<dbReference type="EMBL" id="JH670034">
    <property type="protein sequence ID" value="KAG6465897.1"/>
    <property type="molecule type" value="Genomic_DNA"/>
</dbReference>
<organism evidence="2 3">
    <name type="scientific">Manduca sexta</name>
    <name type="common">Tobacco hawkmoth</name>
    <name type="synonym">Tobacco hornworm</name>
    <dbReference type="NCBI Taxonomy" id="7130"/>
    <lineage>
        <taxon>Eukaryota</taxon>
        <taxon>Metazoa</taxon>
        <taxon>Ecdysozoa</taxon>
        <taxon>Arthropoda</taxon>
        <taxon>Hexapoda</taxon>
        <taxon>Insecta</taxon>
        <taxon>Pterygota</taxon>
        <taxon>Neoptera</taxon>
        <taxon>Endopterygota</taxon>
        <taxon>Lepidoptera</taxon>
        <taxon>Glossata</taxon>
        <taxon>Ditrysia</taxon>
        <taxon>Bombycoidea</taxon>
        <taxon>Sphingidae</taxon>
        <taxon>Sphinginae</taxon>
        <taxon>Sphingini</taxon>
        <taxon>Manduca</taxon>
    </lineage>
</organism>
<feature type="compositionally biased region" description="Basic and acidic residues" evidence="1">
    <location>
        <begin position="68"/>
        <end position="77"/>
    </location>
</feature>
<evidence type="ECO:0000256" key="1">
    <source>
        <dbReference type="SAM" id="MobiDB-lite"/>
    </source>
</evidence>
<protein>
    <submittedName>
        <fullName evidence="2">Uncharacterized protein</fullName>
    </submittedName>
</protein>
<feature type="region of interest" description="Disordered" evidence="1">
    <location>
        <begin position="62"/>
        <end position="102"/>
    </location>
</feature>
<comment type="caution">
    <text evidence="2">The sequence shown here is derived from an EMBL/GenBank/DDBJ whole genome shotgun (WGS) entry which is preliminary data.</text>
</comment>
<feature type="non-terminal residue" evidence="2">
    <location>
        <position position="102"/>
    </location>
</feature>
<accession>A0A921ZX97</accession>
<dbReference type="AlphaFoldDB" id="A0A921ZX97"/>
<name>A0A921ZX97_MANSE</name>
<evidence type="ECO:0000313" key="3">
    <source>
        <dbReference type="Proteomes" id="UP000791440"/>
    </source>
</evidence>
<reference evidence="2" key="2">
    <citation type="submission" date="2020-12" db="EMBL/GenBank/DDBJ databases">
        <authorList>
            <person name="Kanost M."/>
        </authorList>
    </citation>
    <scope>NUCLEOTIDE SEQUENCE</scope>
</reference>